<dbReference type="AlphaFoldDB" id="A0A0J7J0K6"/>
<feature type="active site" description="Proton donor" evidence="2">
    <location>
        <position position="91"/>
    </location>
</feature>
<dbReference type="PANTHER" id="PTHR40588:SF1">
    <property type="entry name" value="MRNA INTERFERASE TOXIN YAFQ"/>
    <property type="match status" value="1"/>
</dbReference>
<dbReference type="PIRSF" id="PIRSF006156">
    <property type="entry name" value="YafQ"/>
    <property type="match status" value="1"/>
</dbReference>
<dbReference type="Proteomes" id="UP000035900">
    <property type="component" value="Unassembled WGS sequence"/>
</dbReference>
<accession>A0A0J7J0K6</accession>
<proteinExistence type="predicted"/>
<dbReference type="NCBIfam" id="TIGR02385">
    <property type="entry name" value="RelE_StbE"/>
    <property type="match status" value="1"/>
</dbReference>
<comment type="caution">
    <text evidence="3">The sequence shown here is derived from an EMBL/GenBank/DDBJ whole genome shotgun (WGS) entry which is preliminary data.</text>
</comment>
<dbReference type="InterPro" id="IPR004386">
    <property type="entry name" value="Toxin_YafQ-like"/>
</dbReference>
<gene>
    <name evidence="3" type="ORF">ACM44_06260</name>
</gene>
<dbReference type="OrthoDB" id="7030467at2"/>
<dbReference type="GO" id="GO:0004521">
    <property type="term" value="F:RNA endonuclease activity"/>
    <property type="evidence" value="ECO:0007669"/>
    <property type="project" value="TreeGrafter"/>
</dbReference>
<evidence type="ECO:0000256" key="1">
    <source>
        <dbReference type="ARBA" id="ARBA00022649"/>
    </source>
</evidence>
<dbReference type="InterPro" id="IPR007712">
    <property type="entry name" value="RelE/ParE_toxin"/>
</dbReference>
<dbReference type="PATRIC" id="fig|1304281.5.peg.1343"/>
<evidence type="ECO:0000313" key="3">
    <source>
        <dbReference type="EMBL" id="KMQ71807.1"/>
    </source>
</evidence>
<dbReference type="SUPFAM" id="SSF143011">
    <property type="entry name" value="RelE-like"/>
    <property type="match status" value="1"/>
</dbReference>
<dbReference type="Pfam" id="PF15738">
    <property type="entry name" value="YafQ_toxin"/>
    <property type="match status" value="1"/>
</dbReference>
<dbReference type="PANTHER" id="PTHR40588">
    <property type="entry name" value="MRNA INTERFERASE TOXIN YAFQ"/>
    <property type="match status" value="1"/>
</dbReference>
<dbReference type="Gene3D" id="3.30.2310.20">
    <property type="entry name" value="RelE-like"/>
    <property type="match status" value="1"/>
</dbReference>
<dbReference type="RefSeq" id="WP_048499155.1">
    <property type="nucleotide sequence ID" value="NZ_LFNG01000006.1"/>
</dbReference>
<evidence type="ECO:0000256" key="2">
    <source>
        <dbReference type="PIRSR" id="PIRSR006156-1"/>
    </source>
</evidence>
<reference evidence="3 4" key="1">
    <citation type="journal article" date="2004" name="Int. J. Syst. Evol. Microbiol.">
        <title>Kaistella koreensis gen. nov., sp. nov., a novel member of the Chryseobacterium-Bergeyella-Riemerella branch.</title>
        <authorList>
            <person name="Kim M.K."/>
            <person name="Im W.T."/>
            <person name="Shin Y.K."/>
            <person name="Lim J.H."/>
            <person name="Kim S.H."/>
            <person name="Lee B.C."/>
            <person name="Park M.Y."/>
            <person name="Lee K.Y."/>
            <person name="Lee S.T."/>
        </authorList>
    </citation>
    <scope>NUCLEOTIDE SEQUENCE [LARGE SCALE GENOMIC DNA]</scope>
    <source>
        <strain evidence="3 4">CCUG 49689</strain>
    </source>
</reference>
<dbReference type="InterPro" id="IPR035093">
    <property type="entry name" value="RelE/ParE_toxin_dom_sf"/>
</dbReference>
<sequence length="96" mass="11306">MAKYKLLSSTQYKKDLKKVLNNPRSMMLISKTLKILEQDGVNGLPTSMLPHQLKGRYLDNWECHIRPDLLLMWFQYDEPTKTIKLLRIGSHSELFD</sequence>
<protein>
    <submittedName>
        <fullName evidence="3">Translation repressor RelE</fullName>
    </submittedName>
</protein>
<dbReference type="GO" id="GO:0006402">
    <property type="term" value="P:mRNA catabolic process"/>
    <property type="evidence" value="ECO:0007669"/>
    <property type="project" value="TreeGrafter"/>
</dbReference>
<keyword evidence="4" id="KW-1185">Reference proteome</keyword>
<keyword evidence="1" id="KW-1277">Toxin-antitoxin system</keyword>
<dbReference type="EMBL" id="LFNG01000006">
    <property type="protein sequence ID" value="KMQ71807.1"/>
    <property type="molecule type" value="Genomic_DNA"/>
</dbReference>
<dbReference type="STRING" id="1304281.ACM44_06260"/>
<organism evidence="3 4">
    <name type="scientific">Chryseobacterium koreense CCUG 49689</name>
    <dbReference type="NCBI Taxonomy" id="1304281"/>
    <lineage>
        <taxon>Bacteria</taxon>
        <taxon>Pseudomonadati</taxon>
        <taxon>Bacteroidota</taxon>
        <taxon>Flavobacteriia</taxon>
        <taxon>Flavobacteriales</taxon>
        <taxon>Weeksellaceae</taxon>
        <taxon>Chryseobacterium group</taxon>
        <taxon>Chryseobacterium</taxon>
    </lineage>
</organism>
<evidence type="ECO:0000313" key="4">
    <source>
        <dbReference type="Proteomes" id="UP000035900"/>
    </source>
</evidence>
<dbReference type="GO" id="GO:0006415">
    <property type="term" value="P:translational termination"/>
    <property type="evidence" value="ECO:0007669"/>
    <property type="project" value="TreeGrafter"/>
</dbReference>
<name>A0A0J7J0K6_9FLAO</name>